<feature type="signal peptide" evidence="5">
    <location>
        <begin position="1"/>
        <end position="23"/>
    </location>
</feature>
<dbReference type="PANTHER" id="PTHR10340:SF57">
    <property type="entry name" value="METALLOPHOS DOMAIN-CONTAINING PROTEIN"/>
    <property type="match status" value="1"/>
</dbReference>
<dbReference type="InterPro" id="IPR029052">
    <property type="entry name" value="Metallo-depent_PP-like"/>
</dbReference>
<gene>
    <name evidence="7" type="ORF">C7M84_006567</name>
</gene>
<dbReference type="OrthoDB" id="6337601at2759"/>
<keyword evidence="4" id="KW-1133">Transmembrane helix</keyword>
<dbReference type="AlphaFoldDB" id="A0A3R7N1S8"/>
<keyword evidence="2" id="KW-0378">Hydrolase</keyword>
<evidence type="ECO:0000256" key="1">
    <source>
        <dbReference type="ARBA" id="ARBA00008234"/>
    </source>
</evidence>
<accession>A0A3R7N1S8</accession>
<evidence type="ECO:0000313" key="7">
    <source>
        <dbReference type="EMBL" id="ROT74934.1"/>
    </source>
</evidence>
<sequence length="443" mass="49357">MAEWAERAMRAVLWAGMAGMVASLSLERALTPKGNGGKFWQITDIHWDQQYSESGDPAKMCHDEYQVSDYHNGAYGNYLCDSPWKLVKSSLQAMTRIHPLPEFVLWTGDNVPHTNDPEPDFSVIFRTVSNITNELRTAFPENIPILPVLGNHDAFPKDDFPVAGESFYGQYLTRGGWAAVLPQDAQEDFKKGGYYEYILPSGVTVLVVNTNLYYANNQLGTKAIDPCGQFAWLEEKLEGAQDRSSKVIIAAHAPPGYFERFAVIPFFNATYNSDYINLLNKHGKVIMAQIYGHEHTDSFRIFASDSGELQSVAFLAPSVTPWYPKPVPGGTAINPSLRLYTHDTSDILDYTQYHLNLEPVQSFILEDGSPVSADNFDDNSDGTSHLVIIMVALGMTLMVVLAVTLAAMLVIITLQRKSVLRREGSVPVSELSWGLRQQGYKPF</sequence>
<keyword evidence="5" id="KW-0732">Signal</keyword>
<dbReference type="SUPFAM" id="SSF56300">
    <property type="entry name" value="Metallo-dependent phosphatases"/>
    <property type="match status" value="1"/>
</dbReference>
<dbReference type="PANTHER" id="PTHR10340">
    <property type="entry name" value="SPHINGOMYELIN PHOSPHODIESTERASE"/>
    <property type="match status" value="1"/>
</dbReference>
<dbReference type="CDD" id="cd00842">
    <property type="entry name" value="MPP_ASMase"/>
    <property type="match status" value="1"/>
</dbReference>
<dbReference type="Proteomes" id="UP000283509">
    <property type="component" value="Unassembled WGS sequence"/>
</dbReference>
<keyword evidence="3" id="KW-0325">Glycoprotein</keyword>
<protein>
    <recommendedName>
        <fullName evidence="6">Calcineurin-like phosphoesterase domain-containing protein</fullName>
    </recommendedName>
</protein>
<dbReference type="GO" id="GO:0005615">
    <property type="term" value="C:extracellular space"/>
    <property type="evidence" value="ECO:0007669"/>
    <property type="project" value="TreeGrafter"/>
</dbReference>
<dbReference type="Pfam" id="PF00149">
    <property type="entry name" value="Metallophos"/>
    <property type="match status" value="1"/>
</dbReference>
<name>A0A3R7N1S8_PENVA</name>
<proteinExistence type="inferred from homology"/>
<organism evidence="7 8">
    <name type="scientific">Penaeus vannamei</name>
    <name type="common">Whiteleg shrimp</name>
    <name type="synonym">Litopenaeus vannamei</name>
    <dbReference type="NCBI Taxonomy" id="6689"/>
    <lineage>
        <taxon>Eukaryota</taxon>
        <taxon>Metazoa</taxon>
        <taxon>Ecdysozoa</taxon>
        <taxon>Arthropoda</taxon>
        <taxon>Crustacea</taxon>
        <taxon>Multicrustacea</taxon>
        <taxon>Malacostraca</taxon>
        <taxon>Eumalacostraca</taxon>
        <taxon>Eucarida</taxon>
        <taxon>Decapoda</taxon>
        <taxon>Dendrobranchiata</taxon>
        <taxon>Penaeoidea</taxon>
        <taxon>Penaeidae</taxon>
        <taxon>Penaeus</taxon>
    </lineage>
</organism>
<dbReference type="InterPro" id="IPR004843">
    <property type="entry name" value="Calcineurin-like_PHP"/>
</dbReference>
<evidence type="ECO:0000256" key="4">
    <source>
        <dbReference type="SAM" id="Phobius"/>
    </source>
</evidence>
<dbReference type="InterPro" id="IPR041805">
    <property type="entry name" value="ASMase/PPN1_MPP"/>
</dbReference>
<dbReference type="GO" id="GO:0008081">
    <property type="term" value="F:phosphoric diester hydrolase activity"/>
    <property type="evidence" value="ECO:0007669"/>
    <property type="project" value="TreeGrafter"/>
</dbReference>
<reference evidence="7 8" key="2">
    <citation type="submission" date="2019-01" db="EMBL/GenBank/DDBJ databases">
        <title>The decoding of complex shrimp genome reveals the adaptation for benthos swimmer, frequently molting mechanism and breeding impact on genome.</title>
        <authorList>
            <person name="Sun Y."/>
            <person name="Gao Y."/>
            <person name="Yu Y."/>
        </authorList>
    </citation>
    <scope>NUCLEOTIDE SEQUENCE [LARGE SCALE GENOMIC DNA]</scope>
    <source>
        <tissue evidence="7">Muscle</tissue>
    </source>
</reference>
<evidence type="ECO:0000313" key="8">
    <source>
        <dbReference type="Proteomes" id="UP000283509"/>
    </source>
</evidence>
<feature type="domain" description="Calcineurin-like phosphoesterase" evidence="6">
    <location>
        <begin position="38"/>
        <end position="296"/>
    </location>
</feature>
<evidence type="ECO:0000256" key="5">
    <source>
        <dbReference type="SAM" id="SignalP"/>
    </source>
</evidence>
<keyword evidence="4" id="KW-0472">Membrane</keyword>
<dbReference type="Gene3D" id="3.60.21.10">
    <property type="match status" value="1"/>
</dbReference>
<dbReference type="STRING" id="6689.A0A3R7N1S8"/>
<evidence type="ECO:0000256" key="3">
    <source>
        <dbReference type="ARBA" id="ARBA00023180"/>
    </source>
</evidence>
<reference evidence="7 8" key="1">
    <citation type="submission" date="2018-04" db="EMBL/GenBank/DDBJ databases">
        <authorList>
            <person name="Zhang X."/>
            <person name="Yuan J."/>
            <person name="Li F."/>
            <person name="Xiang J."/>
        </authorList>
    </citation>
    <scope>NUCLEOTIDE SEQUENCE [LARGE SCALE GENOMIC DNA]</scope>
    <source>
        <tissue evidence="7">Muscle</tissue>
    </source>
</reference>
<comment type="caution">
    <text evidence="7">The sequence shown here is derived from an EMBL/GenBank/DDBJ whole genome shotgun (WGS) entry which is preliminary data.</text>
</comment>
<keyword evidence="4" id="KW-0812">Transmembrane</keyword>
<keyword evidence="8" id="KW-1185">Reference proteome</keyword>
<dbReference type="EMBL" id="QCYY01001832">
    <property type="protein sequence ID" value="ROT74934.1"/>
    <property type="molecule type" value="Genomic_DNA"/>
</dbReference>
<comment type="similarity">
    <text evidence="1">Belongs to the acid sphingomyelinase family.</text>
</comment>
<feature type="transmembrane region" description="Helical" evidence="4">
    <location>
        <begin position="386"/>
        <end position="412"/>
    </location>
</feature>
<evidence type="ECO:0000256" key="2">
    <source>
        <dbReference type="ARBA" id="ARBA00022801"/>
    </source>
</evidence>
<feature type="chain" id="PRO_5018772387" description="Calcineurin-like phosphoesterase domain-containing protein" evidence="5">
    <location>
        <begin position="24"/>
        <end position="443"/>
    </location>
</feature>
<evidence type="ECO:0000259" key="6">
    <source>
        <dbReference type="Pfam" id="PF00149"/>
    </source>
</evidence>